<proteinExistence type="predicted"/>
<organism evidence="1 2">
    <name type="scientific">Actinoplanes lutulentus</name>
    <dbReference type="NCBI Taxonomy" id="1287878"/>
    <lineage>
        <taxon>Bacteria</taxon>
        <taxon>Bacillati</taxon>
        <taxon>Actinomycetota</taxon>
        <taxon>Actinomycetes</taxon>
        <taxon>Micromonosporales</taxon>
        <taxon>Micromonosporaceae</taxon>
        <taxon>Actinoplanes</taxon>
    </lineage>
</organism>
<accession>A0A327Z8T9</accession>
<sequence length="278" mass="30374">MRQVNWQTHDVRHQQIVDKLAASGLVKALDEDLARGIGHQMLGATKSPDALREAVTGPILERWRPRLDSAKVRLALAALLHKYGMASPDITDQALTAIDELERGVVLSDAFSRQVPAIRELLLSPPVPLTRRPRQPKPTTFHRPGDVISFELRSRFHAAFVREVHGANEYPIVEFYQGVFDRVPVPSELVGRPSARDRGRARFAVIGMTYVPDPAGQVVVIASGQPDGPVGEEPRPGEGLYTLSDILGVQRAILGFHEGQSLHAGGRSGADPDLPGRP</sequence>
<dbReference type="AlphaFoldDB" id="A0A327Z8T9"/>
<dbReference type="Proteomes" id="UP000249341">
    <property type="component" value="Unassembled WGS sequence"/>
</dbReference>
<keyword evidence="2" id="KW-1185">Reference proteome</keyword>
<evidence type="ECO:0000313" key="2">
    <source>
        <dbReference type="Proteomes" id="UP000249341"/>
    </source>
</evidence>
<reference evidence="1 2" key="1">
    <citation type="submission" date="2018-06" db="EMBL/GenBank/DDBJ databases">
        <title>Genomic Encyclopedia of Type Strains, Phase III (KMG-III): the genomes of soil and plant-associated and newly described type strains.</title>
        <authorList>
            <person name="Whitman W."/>
        </authorList>
    </citation>
    <scope>NUCLEOTIDE SEQUENCE [LARGE SCALE GENOMIC DNA]</scope>
    <source>
        <strain evidence="1 2">CGMCC 4.7090</strain>
    </source>
</reference>
<gene>
    <name evidence="1" type="ORF">B0I29_11641</name>
</gene>
<comment type="caution">
    <text evidence="1">The sequence shown here is derived from an EMBL/GenBank/DDBJ whole genome shotgun (WGS) entry which is preliminary data.</text>
</comment>
<dbReference type="EMBL" id="QLMJ01000016">
    <property type="protein sequence ID" value="RAK30382.1"/>
    <property type="molecule type" value="Genomic_DNA"/>
</dbReference>
<evidence type="ECO:0000313" key="1">
    <source>
        <dbReference type="EMBL" id="RAK30382.1"/>
    </source>
</evidence>
<protein>
    <submittedName>
        <fullName evidence="1">Uncharacterized protein</fullName>
    </submittedName>
</protein>
<name>A0A327Z8T9_9ACTN</name>